<dbReference type="InterPro" id="IPR015943">
    <property type="entry name" value="WD40/YVTN_repeat-like_dom_sf"/>
</dbReference>
<feature type="domain" description="PilY1 beta-propeller" evidence="7">
    <location>
        <begin position="782"/>
        <end position="1107"/>
    </location>
</feature>
<protein>
    <submittedName>
        <fullName evidence="8">Type IV pilus biogenesis factor PilY1</fullName>
    </submittedName>
</protein>
<keyword evidence="4" id="KW-0479">Metal-binding</keyword>
<dbReference type="InterPro" id="IPR011047">
    <property type="entry name" value="Quinoprotein_ADH-like_sf"/>
</dbReference>
<evidence type="ECO:0000256" key="3">
    <source>
        <dbReference type="ARBA" id="ARBA00022558"/>
    </source>
</evidence>
<name>A0A433SE17_9BURK</name>
<dbReference type="EMBL" id="PQSP01000002">
    <property type="protein sequence ID" value="RUS66972.1"/>
    <property type="molecule type" value="Genomic_DNA"/>
</dbReference>
<gene>
    <name evidence="8" type="primary">pilY1_1</name>
    <name evidence="8" type="ORF">CUZ56_00909</name>
</gene>
<organism evidence="8 9">
    <name type="scientific">Saezia sanguinis</name>
    <dbReference type="NCBI Taxonomy" id="1965230"/>
    <lineage>
        <taxon>Bacteria</taxon>
        <taxon>Pseudomonadati</taxon>
        <taxon>Pseudomonadota</taxon>
        <taxon>Betaproteobacteria</taxon>
        <taxon>Burkholderiales</taxon>
        <taxon>Saeziaceae</taxon>
        <taxon>Saezia</taxon>
    </lineage>
</organism>
<evidence type="ECO:0000256" key="1">
    <source>
        <dbReference type="ARBA" id="ARBA00004561"/>
    </source>
</evidence>
<proteinExistence type="inferred from homology"/>
<sequence length="1280" mass="139852" precursor="true">MIRKYLLAALVLGLLAPVIYAETPSWLELSSEPLFGTARNAKPTLTLALSVEFPTVGAQYLSATYDEGAEYIGYFNQNLCYNYDRTQGYFIPDKTASSHKCGGRGFSGNFLNWATGSAIDVLRYSLTGGDRILDTESKTVLQRAVLQQGWYGSNSNFPVKTLTPAQALQAVPDELRRLPNNTLHNGTVYIYNCSDRIYFRSATGGSCSDNKDNNQLGRSLSLKVYFFTRVEVCTKAADGSLFDVRTVGGEDYPLCEKYPSGYFKPTGKLQRYNDALRVAAFGYPIHNVQSEYSGVLRAPMKYVGPVTFNADYENVGDNPRKEWDPQTGVFYKNPEKDTQFGISGVINYLNQFGRTGQYGVYKTYDHGNELYYEALRYLQGLKPTAKALEPLRSTSAYDGFPAYKEWTDPHPPVSNLGATGDYSCYRNHILFIGDKNTHYDNQIPGNTGGASANRAANPAANEPDFVYWTRIASGFENNSAMTYQDGAGENRSTRGNPSPYSINLETAWTGSGGKTRFYLAGMGYWANTHDIRGAQWTNRNNASGSGDPRRPGMRARSYFIDVNEGNASATATQRRTNQFVYGAKYGGFDSDVSYGGNPFTSDGVHYANTLWLREPAAALFPKTYFLASEPEAVISAFDTIFASIVSSNYSIAGMAFSNNYTGYVADGDQTYQASFNGSNWSGDITLNDVKVDADDKVTLVRHENWGVAQPLNEKLWSERQIFVGQRLAGEYKAVAFTWDRLSSSQRTAISSGASATVGQQRTDYLRGDRSNESKMRLRSGVLGDIINSGVVYKGAPFNLKYDADYATFQNALRDRTGVVYAGANDGMLHAFSAESGEELFAYIPSFVVPDLYLLTLPDYKHHSYVDATPVVDEAKVGDEWKTVLVGGAGAGGQGVYALDVTDPTKFGADNLIWEFTDEDDPELGNVMGSPRIVRIATQSAPTMPIEYKWYAIVPGGVNAEVEGNASVTLGINTLFILDLSKPAGQPWRLNSNYYKVVLPGVANQALGIINLSVAVNRNNTLEAIYAGDLSGTLWKVPLGTNQSLWSADSAQLLFMAPRGQSISMPPMVSSDNARTYISFGTGKYLEVADNNPPYKEQAIYTIIDTGEMVDLEMLAQATIGADQQFAVPSFVWGSPSEIQSNPTMRAGWYLNLPDSESRGERIVYNMALKDGILVANSVIPSLGGCDVGSSNRYTMNLRNGSGEYENVPDQMLGGAFIVEGGYRVWVDPGTGTVVGGTGGVAGSGGTKDPVFGGELPIPGSITGILDWRELNNYDQLKSSF</sequence>
<dbReference type="Gene3D" id="2.130.10.10">
    <property type="entry name" value="YVTN repeat-like/Quinoprotein amine dehydrogenase"/>
    <property type="match status" value="1"/>
</dbReference>
<dbReference type="InterPro" id="IPR008707">
    <property type="entry name" value="B-propeller_PilY1"/>
</dbReference>
<dbReference type="GO" id="GO:0009289">
    <property type="term" value="C:pilus"/>
    <property type="evidence" value="ECO:0007669"/>
    <property type="project" value="UniProtKB-SubCell"/>
</dbReference>
<evidence type="ECO:0000259" key="7">
    <source>
        <dbReference type="Pfam" id="PF05567"/>
    </source>
</evidence>
<dbReference type="Pfam" id="PF05567">
    <property type="entry name" value="T4P_PilY1"/>
    <property type="match status" value="1"/>
</dbReference>
<dbReference type="SMART" id="SM00564">
    <property type="entry name" value="PQQ"/>
    <property type="match status" value="3"/>
</dbReference>
<keyword evidence="9" id="KW-1185">Reference proteome</keyword>
<keyword evidence="5" id="KW-0106">Calcium</keyword>
<dbReference type="InterPro" id="IPR018391">
    <property type="entry name" value="PQQ_b-propeller_rpt"/>
</dbReference>
<comment type="caution">
    <text evidence="8">The sequence shown here is derived from an EMBL/GenBank/DDBJ whole genome shotgun (WGS) entry which is preliminary data.</text>
</comment>
<dbReference type="AlphaFoldDB" id="A0A433SE17"/>
<dbReference type="SUPFAM" id="SSF50998">
    <property type="entry name" value="Quinoprotein alcohol dehydrogenase-like"/>
    <property type="match status" value="1"/>
</dbReference>
<evidence type="ECO:0000256" key="6">
    <source>
        <dbReference type="ARBA" id="ARBA00023263"/>
    </source>
</evidence>
<keyword evidence="6" id="KW-0281">Fimbrium</keyword>
<evidence type="ECO:0000313" key="9">
    <source>
        <dbReference type="Proteomes" id="UP000286947"/>
    </source>
</evidence>
<evidence type="ECO:0000256" key="5">
    <source>
        <dbReference type="ARBA" id="ARBA00022837"/>
    </source>
</evidence>
<evidence type="ECO:0000256" key="2">
    <source>
        <dbReference type="ARBA" id="ARBA00008387"/>
    </source>
</evidence>
<evidence type="ECO:0000313" key="8">
    <source>
        <dbReference type="EMBL" id="RUS66972.1"/>
    </source>
</evidence>
<comment type="similarity">
    <text evidence="2">Belongs to the PilY1 family.</text>
</comment>
<evidence type="ECO:0000256" key="4">
    <source>
        <dbReference type="ARBA" id="ARBA00022723"/>
    </source>
</evidence>
<reference evidence="8 9" key="1">
    <citation type="submission" date="2018-01" db="EMBL/GenBank/DDBJ databases">
        <title>Saezia sanguinis gen. nov., sp. nov., in the order Burkholderiales isolated from human blood.</title>
        <authorList>
            <person name="Medina-Pascual M.J."/>
            <person name="Valdezate S."/>
            <person name="Monzon S."/>
            <person name="Cuesta I."/>
            <person name="Carrasco G."/>
            <person name="Villalon P."/>
            <person name="Saez-Nieto J.A."/>
        </authorList>
    </citation>
    <scope>NUCLEOTIDE SEQUENCE [LARGE SCALE GENOMIC DNA]</scope>
    <source>
        <strain evidence="8 9">CNM695-12</strain>
    </source>
</reference>
<keyword evidence="3" id="KW-1029">Fimbrium biogenesis</keyword>
<comment type="subcellular location">
    <subcellularLocation>
        <location evidence="1">Fimbrium</location>
    </subcellularLocation>
</comment>
<accession>A0A433SE17</accession>
<dbReference type="GO" id="GO:0046872">
    <property type="term" value="F:metal ion binding"/>
    <property type="evidence" value="ECO:0007669"/>
    <property type="project" value="UniProtKB-KW"/>
</dbReference>
<dbReference type="Proteomes" id="UP000286947">
    <property type="component" value="Unassembled WGS sequence"/>
</dbReference>